<evidence type="ECO:0000313" key="6">
    <source>
        <dbReference type="EMBL" id="KAG9328286.1"/>
    </source>
</evidence>
<gene>
    <name evidence="7" type="ORF">JZ751_013998</name>
    <name evidence="6" type="ORF">JZ751_015388</name>
</gene>
<comment type="caution">
    <text evidence="7">The sequence shown here is derived from an EMBL/GenBank/DDBJ whole genome shotgun (WGS) entry which is preliminary data.</text>
</comment>
<dbReference type="InterPro" id="IPR013783">
    <property type="entry name" value="Ig-like_fold"/>
</dbReference>
<evidence type="ECO:0000313" key="8">
    <source>
        <dbReference type="Proteomes" id="UP000824540"/>
    </source>
</evidence>
<feature type="non-terminal residue" evidence="7">
    <location>
        <position position="355"/>
    </location>
</feature>
<protein>
    <recommendedName>
        <fullName evidence="5">Ig-like domain-containing protein</fullName>
    </recommendedName>
</protein>
<dbReference type="GO" id="GO:0005737">
    <property type="term" value="C:cytoplasm"/>
    <property type="evidence" value="ECO:0007669"/>
    <property type="project" value="UniProtKB-SubCell"/>
</dbReference>
<feature type="domain" description="Ig-like" evidence="5">
    <location>
        <begin position="180"/>
        <end position="252"/>
    </location>
</feature>
<dbReference type="Pfam" id="PF07679">
    <property type="entry name" value="I-set"/>
    <property type="match status" value="4"/>
</dbReference>
<dbReference type="SUPFAM" id="SSF48726">
    <property type="entry name" value="Immunoglobulin"/>
    <property type="match status" value="4"/>
</dbReference>
<dbReference type="EMBL" id="JAFBMS010000226">
    <property type="protein sequence ID" value="KAG9332969.1"/>
    <property type="molecule type" value="Genomic_DNA"/>
</dbReference>
<dbReference type="PANTHER" id="PTHR35971">
    <property type="entry name" value="SI:DKEY-31G6.6"/>
    <property type="match status" value="1"/>
</dbReference>
<dbReference type="OrthoDB" id="6159398at2759"/>
<evidence type="ECO:0000313" key="7">
    <source>
        <dbReference type="EMBL" id="KAG9332969.1"/>
    </source>
</evidence>
<accession>A0A8T2MX99</accession>
<dbReference type="SMART" id="SM00409">
    <property type="entry name" value="IG"/>
    <property type="match status" value="4"/>
</dbReference>
<dbReference type="InterPro" id="IPR013098">
    <property type="entry name" value="Ig_I-set"/>
</dbReference>
<dbReference type="InterPro" id="IPR003599">
    <property type="entry name" value="Ig_sub"/>
</dbReference>
<dbReference type="PROSITE" id="PS50835">
    <property type="entry name" value="IG_LIKE"/>
    <property type="match status" value="4"/>
</dbReference>
<feature type="domain" description="Ig-like" evidence="5">
    <location>
        <begin position="91"/>
        <end position="175"/>
    </location>
</feature>
<dbReference type="AlphaFoldDB" id="A0A8T2MX99"/>
<dbReference type="PANTHER" id="PTHR35971:SF5">
    <property type="entry name" value="OBSCURIN LIKE CYTOSKELETAL ADAPTOR 1"/>
    <property type="match status" value="1"/>
</dbReference>
<evidence type="ECO:0000256" key="1">
    <source>
        <dbReference type="ARBA" id="ARBA00004496"/>
    </source>
</evidence>
<keyword evidence="4" id="KW-1015">Disulfide bond</keyword>
<dbReference type="SMART" id="SM00408">
    <property type="entry name" value="IGc2"/>
    <property type="match status" value="4"/>
</dbReference>
<dbReference type="InterPro" id="IPR007110">
    <property type="entry name" value="Ig-like_dom"/>
</dbReference>
<dbReference type="InterPro" id="IPR036179">
    <property type="entry name" value="Ig-like_dom_sf"/>
</dbReference>
<dbReference type="Proteomes" id="UP000824540">
    <property type="component" value="Unassembled WGS sequence"/>
</dbReference>
<dbReference type="Gene3D" id="2.60.40.10">
    <property type="entry name" value="Immunoglobulins"/>
    <property type="match status" value="4"/>
</dbReference>
<feature type="non-terminal residue" evidence="7">
    <location>
        <position position="1"/>
    </location>
</feature>
<comment type="subcellular location">
    <subcellularLocation>
        <location evidence="1">Cytoplasm</location>
    </subcellularLocation>
</comment>
<dbReference type="FunFam" id="2.60.40.10:FF:000228">
    <property type="entry name" value="obscurin isoform X4"/>
    <property type="match status" value="4"/>
</dbReference>
<dbReference type="InterPro" id="IPR052385">
    <property type="entry name" value="Obscurin/Obscurin-like_Reg"/>
</dbReference>
<reference evidence="7" key="1">
    <citation type="thesis" date="2021" institute="BYU ScholarsArchive" country="Provo, UT, USA">
        <title>Applications of and Algorithms for Genome Assembly and Genomic Analyses with an Emphasis on Marine Teleosts.</title>
        <authorList>
            <person name="Pickett B.D."/>
        </authorList>
    </citation>
    <scope>NUCLEOTIDE SEQUENCE</scope>
    <source>
        <strain evidence="7">HI-2016</strain>
    </source>
</reference>
<evidence type="ECO:0000256" key="4">
    <source>
        <dbReference type="ARBA" id="ARBA00023157"/>
    </source>
</evidence>
<organism evidence="7 8">
    <name type="scientific">Albula glossodonta</name>
    <name type="common">roundjaw bonefish</name>
    <dbReference type="NCBI Taxonomy" id="121402"/>
    <lineage>
        <taxon>Eukaryota</taxon>
        <taxon>Metazoa</taxon>
        <taxon>Chordata</taxon>
        <taxon>Craniata</taxon>
        <taxon>Vertebrata</taxon>
        <taxon>Euteleostomi</taxon>
        <taxon>Actinopterygii</taxon>
        <taxon>Neopterygii</taxon>
        <taxon>Teleostei</taxon>
        <taxon>Albuliformes</taxon>
        <taxon>Albulidae</taxon>
        <taxon>Albula</taxon>
    </lineage>
</organism>
<dbReference type="InterPro" id="IPR003598">
    <property type="entry name" value="Ig_sub2"/>
</dbReference>
<dbReference type="EMBL" id="JAFBMS010002435">
    <property type="protein sequence ID" value="KAG9328286.1"/>
    <property type="molecule type" value="Genomic_DNA"/>
</dbReference>
<keyword evidence="2" id="KW-0963">Cytoplasm</keyword>
<evidence type="ECO:0000256" key="3">
    <source>
        <dbReference type="ARBA" id="ARBA00022553"/>
    </source>
</evidence>
<proteinExistence type="predicted"/>
<name>A0A8T2MX99_9TELE</name>
<keyword evidence="3" id="KW-0597">Phosphoprotein</keyword>
<feature type="domain" description="Ig-like" evidence="5">
    <location>
        <begin position="2"/>
        <end position="74"/>
    </location>
</feature>
<evidence type="ECO:0000259" key="5">
    <source>
        <dbReference type="PROSITE" id="PS50835"/>
    </source>
</evidence>
<sequence>SPVTFKQELQSQEAEEGGSFTLRCELSKPGAPVEWRKGGMVLRSGEKYQMKQKASTAELLIRNVQPQDSGDYSCVCGVHKTKAHIRVNAQPVTFRTKLKNQEAAEGGSVTLHCELSDPGAAVQWLKGAEVLKPGEKLHMRKNGNIAELCIKNLQPQDAGQYSCVTGEQKTTAEVNVKASPVTFKQELQSQEAEEGGSVTLRCELSKPGAPVEWRKGGMVLKSGEKYQMKQKASTAELLIRNVQPQDSGDYSCVCGVHKTKAHIRVNAQPVTFRTKLKNQEAAEGGSVTLHCELSDPGAAVQWLKGAEVLKPGEKLHMRKNGNIAELCIKNLQPQDAGQYSCVTGEQKTTAEVNVK</sequence>
<dbReference type="PIRSF" id="PIRSF000615">
    <property type="entry name" value="TyrPK_CSF1-R"/>
    <property type="match status" value="1"/>
</dbReference>
<keyword evidence="8" id="KW-1185">Reference proteome</keyword>
<evidence type="ECO:0000256" key="2">
    <source>
        <dbReference type="ARBA" id="ARBA00022490"/>
    </source>
</evidence>
<feature type="domain" description="Ig-like" evidence="5">
    <location>
        <begin position="269"/>
        <end position="353"/>
    </location>
</feature>